<organism evidence="1 2">
    <name type="scientific">Deinococcus hopiensis KR-140</name>
    <dbReference type="NCBI Taxonomy" id="695939"/>
    <lineage>
        <taxon>Bacteria</taxon>
        <taxon>Thermotogati</taxon>
        <taxon>Deinococcota</taxon>
        <taxon>Deinococci</taxon>
        <taxon>Deinococcales</taxon>
        <taxon>Deinococcaceae</taxon>
        <taxon>Deinococcus</taxon>
    </lineage>
</organism>
<gene>
    <name evidence="1" type="ORF">SAMN00790413_04954</name>
</gene>
<evidence type="ECO:0000313" key="2">
    <source>
        <dbReference type="Proteomes" id="UP000192582"/>
    </source>
</evidence>
<evidence type="ECO:0000313" key="1">
    <source>
        <dbReference type="EMBL" id="SMB83977.1"/>
    </source>
</evidence>
<dbReference type="STRING" id="695939.SAMN00790413_04954"/>
<dbReference type="Proteomes" id="UP000192582">
    <property type="component" value="Unassembled WGS sequence"/>
</dbReference>
<sequence length="196" mass="21860">MSLKEFFLLFPSLLSGVIASSSFTIEGRLALQERAKGQVILGRLTSDPQPKKQAQYRILSQASLSSTGKFLLLAPQSIPADWPSYPITNWACGKGIRISDPEAKFSSAGLYLDMVNGGGTIVHTTQHSKIDQILYWFLTKETTIIGQCGNDKFALLLKKGWNSVRQTELNNGILWSAEKRYFRPFTVQFFGGIEHK</sequence>
<reference evidence="1 2" key="1">
    <citation type="submission" date="2017-04" db="EMBL/GenBank/DDBJ databases">
        <authorList>
            <person name="Afonso C.L."/>
            <person name="Miller P.J."/>
            <person name="Scott M.A."/>
            <person name="Spackman E."/>
            <person name="Goraichik I."/>
            <person name="Dimitrov K.M."/>
            <person name="Suarez D.L."/>
            <person name="Swayne D.E."/>
        </authorList>
    </citation>
    <scope>NUCLEOTIDE SEQUENCE [LARGE SCALE GENOMIC DNA]</scope>
    <source>
        <strain evidence="1 2">KR-140</strain>
    </source>
</reference>
<dbReference type="AlphaFoldDB" id="A0A1W1USA5"/>
<accession>A0A1W1USA5</accession>
<proteinExistence type="predicted"/>
<name>A0A1W1USA5_9DEIO</name>
<protein>
    <submittedName>
        <fullName evidence="1">Uncharacterized protein</fullName>
    </submittedName>
</protein>
<dbReference type="EMBL" id="FWWU01000007">
    <property type="protein sequence ID" value="SMB83977.1"/>
    <property type="molecule type" value="Genomic_DNA"/>
</dbReference>
<keyword evidence="2" id="KW-1185">Reference proteome</keyword>
<dbReference type="RefSeq" id="WP_139806618.1">
    <property type="nucleotide sequence ID" value="NZ_FWWU01000007.1"/>
</dbReference>